<dbReference type="InterPro" id="IPR000073">
    <property type="entry name" value="AB_hydrolase_1"/>
</dbReference>
<name>A0A2W7TZK9_9FLAO</name>
<dbReference type="OrthoDB" id="5513277at2"/>
<dbReference type="InterPro" id="IPR029058">
    <property type="entry name" value="AB_hydrolase_fold"/>
</dbReference>
<dbReference type="Proteomes" id="UP000249177">
    <property type="component" value="Unassembled WGS sequence"/>
</dbReference>
<dbReference type="PANTHER" id="PTHR43798:SF33">
    <property type="entry name" value="HYDROLASE, PUTATIVE (AFU_ORTHOLOGUE AFUA_2G14860)-RELATED"/>
    <property type="match status" value="1"/>
</dbReference>
<gene>
    <name evidence="2" type="ORF">DOS84_06500</name>
</gene>
<protein>
    <submittedName>
        <fullName evidence="2">Alpha/beta hydrolase</fullName>
    </submittedName>
</protein>
<dbReference type="RefSeq" id="WP_111409305.1">
    <property type="nucleotide sequence ID" value="NZ_QKXH01000003.1"/>
</dbReference>
<dbReference type="GO" id="GO:0016020">
    <property type="term" value="C:membrane"/>
    <property type="evidence" value="ECO:0007669"/>
    <property type="project" value="TreeGrafter"/>
</dbReference>
<dbReference type="AlphaFoldDB" id="A0A2W7TZK9"/>
<organism evidence="2 3">
    <name type="scientific">Flavobacterium aquariorum</name>
    <dbReference type="NCBI Taxonomy" id="2217670"/>
    <lineage>
        <taxon>Bacteria</taxon>
        <taxon>Pseudomonadati</taxon>
        <taxon>Bacteroidota</taxon>
        <taxon>Flavobacteriia</taxon>
        <taxon>Flavobacteriales</taxon>
        <taxon>Flavobacteriaceae</taxon>
        <taxon>Flavobacterium</taxon>
    </lineage>
</organism>
<feature type="domain" description="AB hydrolase-1" evidence="1">
    <location>
        <begin position="77"/>
        <end position="298"/>
    </location>
</feature>
<reference evidence="2 3" key="1">
    <citation type="submission" date="2018-06" db="EMBL/GenBank/DDBJ databases">
        <title>Flavobacterium sp IMCC34762, genome.</title>
        <authorList>
            <person name="Joung Y."/>
            <person name="Cho J."/>
            <person name="Song J."/>
        </authorList>
    </citation>
    <scope>NUCLEOTIDE SEQUENCE [LARGE SCALE GENOMIC DNA]</scope>
    <source>
        <strain evidence="2 3">IMCC34762</strain>
    </source>
</reference>
<dbReference type="Pfam" id="PF00561">
    <property type="entry name" value="Abhydrolase_1"/>
    <property type="match status" value="1"/>
</dbReference>
<dbReference type="GO" id="GO:0016787">
    <property type="term" value="F:hydrolase activity"/>
    <property type="evidence" value="ECO:0007669"/>
    <property type="project" value="UniProtKB-KW"/>
</dbReference>
<sequence>MYKLVSKIIVFALLISCSVSKEKKIDEYVFKRKKEKTQYINSYNKSLQLWKVPYKEEYVATSFGKAHIIISGPKDAKPLLLLHGMDASSTMWFPNSAALSKNHRVYAIDFLMEAGKSEFKGNSLSADEIVNWYTQIFNYYKFKNVDIIGASRGGWIATLLTIQKNSKIDKLVLLSPAQTFDGVDQKGKASSALFLKFFPNKNKFKKTLVAFSYYPDKINSTYKKQFYLANKYSKSNASFLQMTPFSDDELKRISIPVLVLIGDHDVINSEKSLLRANDFLSNDKTETIKNAGHFLSMDQANKVNEIIVDFLK</sequence>
<evidence type="ECO:0000259" key="1">
    <source>
        <dbReference type="Pfam" id="PF00561"/>
    </source>
</evidence>
<proteinExistence type="predicted"/>
<dbReference type="InterPro" id="IPR050266">
    <property type="entry name" value="AB_hydrolase_sf"/>
</dbReference>
<keyword evidence="2" id="KW-0378">Hydrolase</keyword>
<comment type="caution">
    <text evidence="2">The sequence shown here is derived from an EMBL/GenBank/DDBJ whole genome shotgun (WGS) entry which is preliminary data.</text>
</comment>
<evidence type="ECO:0000313" key="3">
    <source>
        <dbReference type="Proteomes" id="UP000249177"/>
    </source>
</evidence>
<dbReference type="EMBL" id="QKXH01000003">
    <property type="protein sequence ID" value="PZX94270.1"/>
    <property type="molecule type" value="Genomic_DNA"/>
</dbReference>
<dbReference type="Gene3D" id="3.40.50.1820">
    <property type="entry name" value="alpha/beta hydrolase"/>
    <property type="match status" value="1"/>
</dbReference>
<dbReference type="PANTHER" id="PTHR43798">
    <property type="entry name" value="MONOACYLGLYCEROL LIPASE"/>
    <property type="match status" value="1"/>
</dbReference>
<evidence type="ECO:0000313" key="2">
    <source>
        <dbReference type="EMBL" id="PZX94270.1"/>
    </source>
</evidence>
<keyword evidence="3" id="KW-1185">Reference proteome</keyword>
<accession>A0A2W7TZK9</accession>
<dbReference type="SUPFAM" id="SSF53474">
    <property type="entry name" value="alpha/beta-Hydrolases"/>
    <property type="match status" value="1"/>
</dbReference>